<comment type="caution">
    <text evidence="2">The sequence shown here is derived from an EMBL/GenBank/DDBJ whole genome shotgun (WGS) entry which is preliminary data.</text>
</comment>
<keyword evidence="3" id="KW-1185">Reference proteome</keyword>
<evidence type="ECO:0000313" key="2">
    <source>
        <dbReference type="EMBL" id="TEB19140.1"/>
    </source>
</evidence>
<sequence length="488" mass="52279">MSEVSSPRLAARPPTSGRYLLRRTMREMAPVTVFQSMTAKQGFEAALRAIAKHRARAVLEGNQVVITWLDQQTFEVEQWQVGVNALNSEGYRVLRETAISGDFQALVDAANEIFYGGYDPEAGSPEDSDKAPPKLTLRWFVESVREWVVSCEETLSEVGMSPTTWLSSATAFEVNRTTRRGNHLTLPPDYDEAVRAGLELHTRETASHLSPVREEEEGVANDASTQVRSQPPQVRVSQSRSTGEQSMSTLMYQVTRQAGGSDGGSTEAAQPSVAGQEVALARRGILETVVNGLKLGRMINSMRGTSSSGSGASPRGRPDLAVAFGGPLSAPASSSSSRARSPAVRTTGGNSPYNSPSPGPGRPIPLAGTASPLANANSPLQASSSSSSTQQLHADLYHRVTSKKMWTERLSPHLCNEPQQRQFRLQGTNPVPLVFDAVDGSGDTVAIDLHVGNIVLNSAAPRTIIPGGLSELVTIVARFAGSVFSQRF</sequence>
<proteinExistence type="predicted"/>
<name>A0A4Y7SBX3_COPMI</name>
<feature type="compositionally biased region" description="Polar residues" evidence="1">
    <location>
        <begin position="372"/>
        <end position="382"/>
    </location>
</feature>
<accession>A0A4Y7SBX3</accession>
<protein>
    <submittedName>
        <fullName evidence="2">Uncharacterized protein</fullName>
    </submittedName>
</protein>
<feature type="compositionally biased region" description="Polar residues" evidence="1">
    <location>
        <begin position="222"/>
        <end position="246"/>
    </location>
</feature>
<dbReference type="EMBL" id="QPFP01000206">
    <property type="protein sequence ID" value="TEB19140.1"/>
    <property type="molecule type" value="Genomic_DNA"/>
</dbReference>
<feature type="region of interest" description="Disordered" evidence="1">
    <location>
        <begin position="301"/>
        <end position="392"/>
    </location>
</feature>
<feature type="region of interest" description="Disordered" evidence="1">
    <location>
        <begin position="203"/>
        <end position="246"/>
    </location>
</feature>
<gene>
    <name evidence="2" type="ORF">FA13DRAFT_1802580</name>
</gene>
<evidence type="ECO:0000313" key="3">
    <source>
        <dbReference type="Proteomes" id="UP000298030"/>
    </source>
</evidence>
<organism evidence="2 3">
    <name type="scientific">Coprinellus micaceus</name>
    <name type="common">Glistening ink-cap mushroom</name>
    <name type="synonym">Coprinus micaceus</name>
    <dbReference type="NCBI Taxonomy" id="71717"/>
    <lineage>
        <taxon>Eukaryota</taxon>
        <taxon>Fungi</taxon>
        <taxon>Dikarya</taxon>
        <taxon>Basidiomycota</taxon>
        <taxon>Agaricomycotina</taxon>
        <taxon>Agaricomycetes</taxon>
        <taxon>Agaricomycetidae</taxon>
        <taxon>Agaricales</taxon>
        <taxon>Agaricineae</taxon>
        <taxon>Psathyrellaceae</taxon>
        <taxon>Coprinellus</taxon>
    </lineage>
</organism>
<dbReference type="AlphaFoldDB" id="A0A4Y7SBX3"/>
<dbReference type="Proteomes" id="UP000298030">
    <property type="component" value="Unassembled WGS sequence"/>
</dbReference>
<evidence type="ECO:0000256" key="1">
    <source>
        <dbReference type="SAM" id="MobiDB-lite"/>
    </source>
</evidence>
<feature type="compositionally biased region" description="Low complexity" evidence="1">
    <location>
        <begin position="329"/>
        <end position="354"/>
    </location>
</feature>
<reference evidence="2 3" key="1">
    <citation type="journal article" date="2019" name="Nat. Ecol. Evol.">
        <title>Megaphylogeny resolves global patterns of mushroom evolution.</title>
        <authorList>
            <person name="Varga T."/>
            <person name="Krizsan K."/>
            <person name="Foldi C."/>
            <person name="Dima B."/>
            <person name="Sanchez-Garcia M."/>
            <person name="Sanchez-Ramirez S."/>
            <person name="Szollosi G.J."/>
            <person name="Szarkandi J.G."/>
            <person name="Papp V."/>
            <person name="Albert L."/>
            <person name="Andreopoulos W."/>
            <person name="Angelini C."/>
            <person name="Antonin V."/>
            <person name="Barry K.W."/>
            <person name="Bougher N.L."/>
            <person name="Buchanan P."/>
            <person name="Buyck B."/>
            <person name="Bense V."/>
            <person name="Catcheside P."/>
            <person name="Chovatia M."/>
            <person name="Cooper J."/>
            <person name="Damon W."/>
            <person name="Desjardin D."/>
            <person name="Finy P."/>
            <person name="Geml J."/>
            <person name="Haridas S."/>
            <person name="Hughes K."/>
            <person name="Justo A."/>
            <person name="Karasinski D."/>
            <person name="Kautmanova I."/>
            <person name="Kiss B."/>
            <person name="Kocsube S."/>
            <person name="Kotiranta H."/>
            <person name="LaButti K.M."/>
            <person name="Lechner B.E."/>
            <person name="Liimatainen K."/>
            <person name="Lipzen A."/>
            <person name="Lukacs Z."/>
            <person name="Mihaltcheva S."/>
            <person name="Morgado L.N."/>
            <person name="Niskanen T."/>
            <person name="Noordeloos M.E."/>
            <person name="Ohm R.A."/>
            <person name="Ortiz-Santana B."/>
            <person name="Ovrebo C."/>
            <person name="Racz N."/>
            <person name="Riley R."/>
            <person name="Savchenko A."/>
            <person name="Shiryaev A."/>
            <person name="Soop K."/>
            <person name="Spirin V."/>
            <person name="Szebenyi C."/>
            <person name="Tomsovsky M."/>
            <person name="Tulloss R.E."/>
            <person name="Uehling J."/>
            <person name="Grigoriev I.V."/>
            <person name="Vagvolgyi C."/>
            <person name="Papp T."/>
            <person name="Martin F.M."/>
            <person name="Miettinen O."/>
            <person name="Hibbett D.S."/>
            <person name="Nagy L.G."/>
        </authorList>
    </citation>
    <scope>NUCLEOTIDE SEQUENCE [LARGE SCALE GENOMIC DNA]</scope>
    <source>
        <strain evidence="2 3">FP101781</strain>
    </source>
</reference>
<feature type="compositionally biased region" description="Low complexity" evidence="1">
    <location>
        <begin position="301"/>
        <end position="315"/>
    </location>
</feature>